<accession>A0ABU6D0D0</accession>
<gene>
    <name evidence="7 8" type="primary">lgt</name>
    <name evidence="8" type="ORF">VSS37_16140</name>
</gene>
<protein>
    <recommendedName>
        <fullName evidence="7">Phosphatidylglycerol--prolipoprotein diacylglyceryl transferase</fullName>
        <ecNumber evidence="7">2.5.1.145</ecNumber>
    </recommendedName>
</protein>
<feature type="transmembrane region" description="Helical" evidence="7">
    <location>
        <begin position="239"/>
        <end position="257"/>
    </location>
</feature>
<reference evidence="8 9" key="2">
    <citation type="submission" date="2024-01" db="EMBL/GenBank/DDBJ databases">
        <authorList>
            <person name="Xie X."/>
        </authorList>
    </citation>
    <scope>NUCLEOTIDE SEQUENCE [LARGE SCALE GENOMIC DNA]</scope>
    <source>
        <strain evidence="8">SCUT-1</strain>
    </source>
</reference>
<keyword evidence="5 7" id="KW-1133">Transmembrane helix</keyword>
<comment type="caution">
    <text evidence="8">The sequence shown here is derived from an EMBL/GenBank/DDBJ whole genome shotgun (WGS) entry which is preliminary data.</text>
</comment>
<comment type="pathway">
    <text evidence="7">Protein modification; lipoprotein biosynthesis (diacylglyceryl transfer).</text>
</comment>
<dbReference type="EC" id="2.5.1.145" evidence="7"/>
<evidence type="ECO:0000256" key="5">
    <source>
        <dbReference type="ARBA" id="ARBA00022989"/>
    </source>
</evidence>
<comment type="subcellular location">
    <subcellularLocation>
        <location evidence="7">Cell membrane</location>
        <topology evidence="7">Multi-pass membrane protein</topology>
    </subcellularLocation>
</comment>
<keyword evidence="3 7" id="KW-0808">Transferase</keyword>
<keyword evidence="6 7" id="KW-0472">Membrane</keyword>
<feature type="transmembrane region" description="Helical" evidence="7">
    <location>
        <begin position="12"/>
        <end position="36"/>
    </location>
</feature>
<evidence type="ECO:0000256" key="6">
    <source>
        <dbReference type="ARBA" id="ARBA00023136"/>
    </source>
</evidence>
<feature type="transmembrane region" description="Helical" evidence="7">
    <location>
        <begin position="96"/>
        <end position="113"/>
    </location>
</feature>
<comment type="function">
    <text evidence="7">Catalyzes the transfer of the diacylglyceryl group from phosphatidylglycerol to the sulfhydryl group of the N-terminal cysteine of a prolipoprotein, the first step in the formation of mature lipoproteins.</text>
</comment>
<dbReference type="Pfam" id="PF01790">
    <property type="entry name" value="LGT"/>
    <property type="match status" value="1"/>
</dbReference>
<dbReference type="PANTHER" id="PTHR30589">
    <property type="entry name" value="PROLIPOPROTEIN DIACYLGLYCERYL TRANSFERASE"/>
    <property type="match status" value="1"/>
</dbReference>
<dbReference type="NCBIfam" id="TIGR00544">
    <property type="entry name" value="lgt"/>
    <property type="match status" value="1"/>
</dbReference>
<evidence type="ECO:0000256" key="4">
    <source>
        <dbReference type="ARBA" id="ARBA00022692"/>
    </source>
</evidence>
<dbReference type="HAMAP" id="MF_01147">
    <property type="entry name" value="Lgt"/>
    <property type="match status" value="1"/>
</dbReference>
<feature type="transmembrane region" description="Helical" evidence="7">
    <location>
        <begin position="202"/>
        <end position="219"/>
    </location>
</feature>
<keyword evidence="9" id="KW-1185">Reference proteome</keyword>
<dbReference type="GO" id="GO:0008961">
    <property type="term" value="F:phosphatidylglycerol-prolipoprotein diacylglyceryl transferase activity"/>
    <property type="evidence" value="ECO:0007669"/>
    <property type="project" value="UniProtKB-EC"/>
</dbReference>
<comment type="similarity">
    <text evidence="1 7">Belongs to the Lgt family.</text>
</comment>
<evidence type="ECO:0000313" key="8">
    <source>
        <dbReference type="EMBL" id="MEB4592516.1"/>
    </source>
</evidence>
<evidence type="ECO:0000256" key="1">
    <source>
        <dbReference type="ARBA" id="ARBA00007150"/>
    </source>
</evidence>
<keyword evidence="4 7" id="KW-0812">Transmembrane</keyword>
<keyword evidence="2 7" id="KW-1003">Cell membrane</keyword>
<organism evidence="8 9">
    <name type="scientific">Candidatus Thiothrix phosphatis</name>
    <dbReference type="NCBI Taxonomy" id="3112415"/>
    <lineage>
        <taxon>Bacteria</taxon>
        <taxon>Pseudomonadati</taxon>
        <taxon>Pseudomonadota</taxon>
        <taxon>Gammaproteobacteria</taxon>
        <taxon>Thiotrichales</taxon>
        <taxon>Thiotrichaceae</taxon>
        <taxon>Thiothrix</taxon>
    </lineage>
</organism>
<comment type="catalytic activity">
    <reaction evidence="7">
        <text>L-cysteinyl-[prolipoprotein] + a 1,2-diacyl-sn-glycero-3-phospho-(1'-sn-glycerol) = an S-1,2-diacyl-sn-glyceryl-L-cysteinyl-[prolipoprotein] + sn-glycerol 1-phosphate + H(+)</text>
        <dbReference type="Rhea" id="RHEA:56712"/>
        <dbReference type="Rhea" id="RHEA-COMP:14679"/>
        <dbReference type="Rhea" id="RHEA-COMP:14680"/>
        <dbReference type="ChEBI" id="CHEBI:15378"/>
        <dbReference type="ChEBI" id="CHEBI:29950"/>
        <dbReference type="ChEBI" id="CHEBI:57685"/>
        <dbReference type="ChEBI" id="CHEBI:64716"/>
        <dbReference type="ChEBI" id="CHEBI:140658"/>
        <dbReference type="EC" id="2.5.1.145"/>
    </reaction>
</comment>
<feature type="binding site" evidence="7">
    <location>
        <position position="140"/>
    </location>
    <ligand>
        <name>a 1,2-diacyl-sn-glycero-3-phospho-(1'-sn-glycerol)</name>
        <dbReference type="ChEBI" id="CHEBI:64716"/>
    </ligand>
</feature>
<evidence type="ECO:0000256" key="7">
    <source>
        <dbReference type="HAMAP-Rule" id="MF_01147"/>
    </source>
</evidence>
<reference evidence="9" key="1">
    <citation type="submission" date="2023-07" db="EMBL/GenBank/DDBJ databases">
        <title>The carbon used by Thiothrix.</title>
        <authorList>
            <person name="Chen L."/>
        </authorList>
    </citation>
    <scope>NUCLEOTIDE SEQUENCE [LARGE SCALE GENOMIC DNA]</scope>
</reference>
<evidence type="ECO:0000313" key="9">
    <source>
        <dbReference type="Proteomes" id="UP001308005"/>
    </source>
</evidence>
<evidence type="ECO:0000256" key="2">
    <source>
        <dbReference type="ARBA" id="ARBA00022475"/>
    </source>
</evidence>
<evidence type="ECO:0000256" key="3">
    <source>
        <dbReference type="ARBA" id="ARBA00022679"/>
    </source>
</evidence>
<dbReference type="EMBL" id="JAYMYJ010000136">
    <property type="protein sequence ID" value="MEB4592516.1"/>
    <property type="molecule type" value="Genomic_DNA"/>
</dbReference>
<proteinExistence type="inferred from homology"/>
<dbReference type="InterPro" id="IPR001640">
    <property type="entry name" value="Lgt"/>
</dbReference>
<feature type="transmembrane region" description="Helical" evidence="7">
    <location>
        <begin position="178"/>
        <end position="195"/>
    </location>
</feature>
<name>A0ABU6D0D0_9GAMM</name>
<sequence>MSAIFHWQFDPILVSVGGVSVHWYGLLFATAFMAGYWIVQRIFRDEGQTQLDLDNLLFYIMGGTILGARLAHCLIYDPEFYLTHPLNILKIWEGGLASHGGAVGLLLGLWLYARRYPLPSLLWLTDRIAIPSALGGMLVRCANFLNSEIVGNPTNGSWGVVFEAVDDLPRHPVQLYEAAAYLLIFLGLLAVYRRYGKNTPHGLLTGIFFASVFAARFVLEYFKTPQAAYEEGFSISVGQWLSVPFFVAGLGLVAYALRSPRQALGK</sequence>
<dbReference type="PANTHER" id="PTHR30589:SF0">
    <property type="entry name" value="PHOSPHATIDYLGLYCEROL--PROLIPOPROTEIN DIACYLGLYCERYL TRANSFERASE"/>
    <property type="match status" value="1"/>
</dbReference>
<dbReference type="Proteomes" id="UP001308005">
    <property type="component" value="Unassembled WGS sequence"/>
</dbReference>
<dbReference type="RefSeq" id="WP_324696848.1">
    <property type="nucleotide sequence ID" value="NZ_JAYMYJ010000136.1"/>
</dbReference>